<evidence type="ECO:0000313" key="2">
    <source>
        <dbReference type="EMBL" id="ACK67171.1"/>
    </source>
</evidence>
<dbReference type="Pfam" id="PF01738">
    <property type="entry name" value="DLH"/>
    <property type="match status" value="1"/>
</dbReference>
<dbReference type="InterPro" id="IPR002925">
    <property type="entry name" value="Dienelactn_hydro"/>
</dbReference>
<evidence type="ECO:0000313" key="3">
    <source>
        <dbReference type="Proteomes" id="UP000008204"/>
    </source>
</evidence>
<gene>
    <name evidence="2" type="ordered locus">PCC8801_3192</name>
</gene>
<keyword evidence="2" id="KW-0378">Hydrolase</keyword>
<dbReference type="OrthoDB" id="9787933at2"/>
<dbReference type="SUPFAM" id="SSF53474">
    <property type="entry name" value="alpha/beta-Hydrolases"/>
    <property type="match status" value="1"/>
</dbReference>
<feature type="domain" description="Dienelactone hydrolase" evidence="1">
    <location>
        <begin position="17"/>
        <end position="241"/>
    </location>
</feature>
<dbReference type="EC" id="3.1.1.45" evidence="2"/>
<dbReference type="Proteomes" id="UP000008204">
    <property type="component" value="Chromosome"/>
</dbReference>
<organism evidence="2 3">
    <name type="scientific">Rippkaea orientalis (strain PCC 8801 / RF-1)</name>
    <name type="common">Cyanothece sp. (strain PCC 8801)</name>
    <dbReference type="NCBI Taxonomy" id="41431"/>
    <lineage>
        <taxon>Bacteria</taxon>
        <taxon>Bacillati</taxon>
        <taxon>Cyanobacteriota</taxon>
        <taxon>Cyanophyceae</taxon>
        <taxon>Oscillatoriophycideae</taxon>
        <taxon>Chroococcales</taxon>
        <taxon>Aphanothecaceae</taxon>
        <taxon>Rippkaea</taxon>
        <taxon>Rippkaea orientalis</taxon>
    </lineage>
</organism>
<name>B7JY69_RIPO1</name>
<dbReference type="GO" id="GO:0008806">
    <property type="term" value="F:carboxymethylenebutenolidase activity"/>
    <property type="evidence" value="ECO:0007669"/>
    <property type="project" value="UniProtKB-EC"/>
</dbReference>
<dbReference type="KEGG" id="cyp:PCC8801_3192"/>
<evidence type="ECO:0000259" key="1">
    <source>
        <dbReference type="Pfam" id="PF01738"/>
    </source>
</evidence>
<dbReference type="PANTHER" id="PTHR47562">
    <property type="match status" value="1"/>
</dbReference>
<reference evidence="3" key="1">
    <citation type="journal article" date="2011" name="MBio">
        <title>Novel metabolic attributes of the genus Cyanothece, comprising a group of unicellular nitrogen-fixing Cyanobacteria.</title>
        <authorList>
            <person name="Bandyopadhyay A."/>
            <person name="Elvitigala T."/>
            <person name="Welsh E."/>
            <person name="Stockel J."/>
            <person name="Liberton M."/>
            <person name="Min H."/>
            <person name="Sherman L.A."/>
            <person name="Pakrasi H.B."/>
        </authorList>
    </citation>
    <scope>NUCLEOTIDE SEQUENCE [LARGE SCALE GENOMIC DNA]</scope>
    <source>
        <strain evidence="3">PCC 8801</strain>
    </source>
</reference>
<dbReference type="Gene3D" id="3.40.50.1820">
    <property type="entry name" value="alpha/beta hydrolase"/>
    <property type="match status" value="1"/>
</dbReference>
<keyword evidence="3" id="KW-1185">Reference proteome</keyword>
<sequence>MQIKRHNTSLLVDDNAMRVYVASPDQEGEYPGILFYSDIYQLGSPITRLVDHLAGYGFVVAAPEIYHRLLPMGTVIDPDDLGRMKGNEAARKTALAEFDRDAYAVIDFLIQQETVAKDKIGTIGFCIGGHLAFRAAFNSQVKGSVCVYPTGIHSGKLGREKADSLERITEIQGQVLLIFGTLDPHIPQSGRTLILDTLKQANIPHQVITYEANHTFMRDDGYRFDPVATDLAWQEITQFLSVIFSD</sequence>
<dbReference type="RefSeq" id="WP_012596432.1">
    <property type="nucleotide sequence ID" value="NC_011726.1"/>
</dbReference>
<protein>
    <submittedName>
        <fullName evidence="2">Carboxymethylenebutenolidase</fullName>
        <ecNumber evidence="2">3.1.1.45</ecNumber>
    </submittedName>
</protein>
<dbReference type="HOGENOM" id="CLU_054590_1_0_3"/>
<dbReference type="eggNOG" id="COG0412">
    <property type="taxonomic scope" value="Bacteria"/>
</dbReference>
<dbReference type="InterPro" id="IPR029058">
    <property type="entry name" value="AB_hydrolase_fold"/>
</dbReference>
<proteinExistence type="predicted"/>
<accession>B7JY69</accession>
<dbReference type="PANTHER" id="PTHR47562:SF2">
    <property type="entry name" value="CARBOXYMETHYLENEBUTENOLIDASE-RELATED"/>
    <property type="match status" value="1"/>
</dbReference>
<dbReference type="STRING" id="41431.PCC8801_3192"/>
<dbReference type="AlphaFoldDB" id="B7JY69"/>
<dbReference type="EMBL" id="CP001287">
    <property type="protein sequence ID" value="ACK67171.1"/>
    <property type="molecule type" value="Genomic_DNA"/>
</dbReference>